<dbReference type="Pfam" id="PF01638">
    <property type="entry name" value="HxlR"/>
    <property type="match status" value="1"/>
</dbReference>
<reference evidence="5 6" key="1">
    <citation type="submission" date="2019-10" db="EMBL/GenBank/DDBJ databases">
        <title>Genome diversity of Sutterella seckii.</title>
        <authorList>
            <person name="Chaplin A.V."/>
            <person name="Sokolova S.R."/>
            <person name="Mosin K.A."/>
            <person name="Ivanova E.L."/>
            <person name="Kochetkova T.O."/>
            <person name="Goltsov A.Y."/>
            <person name="Trofimov D.Y."/>
            <person name="Efimov B.A."/>
        </authorList>
    </citation>
    <scope>NUCLEOTIDE SEQUENCE [LARGE SCALE GENOMIC DNA]</scope>
    <source>
        <strain evidence="5 6">ASD393</strain>
    </source>
</reference>
<dbReference type="PROSITE" id="PS51118">
    <property type="entry name" value="HTH_HXLR"/>
    <property type="match status" value="1"/>
</dbReference>
<dbReference type="InterPro" id="IPR036388">
    <property type="entry name" value="WH-like_DNA-bd_sf"/>
</dbReference>
<protein>
    <submittedName>
        <fullName evidence="5">Helix-turn-helix transcriptional regulator</fullName>
    </submittedName>
</protein>
<accession>A0A6I1EPT8</accession>
<keyword evidence="2" id="KW-0238">DNA-binding</keyword>
<gene>
    <name evidence="5" type="ORF">GBM95_06585</name>
</gene>
<dbReference type="PANTHER" id="PTHR33204">
    <property type="entry name" value="TRANSCRIPTIONAL REGULATOR, MARR FAMILY"/>
    <property type="match status" value="1"/>
</dbReference>
<evidence type="ECO:0000259" key="4">
    <source>
        <dbReference type="PROSITE" id="PS51118"/>
    </source>
</evidence>
<dbReference type="PANTHER" id="PTHR33204:SF29">
    <property type="entry name" value="TRANSCRIPTIONAL REGULATOR"/>
    <property type="match status" value="1"/>
</dbReference>
<evidence type="ECO:0000313" key="5">
    <source>
        <dbReference type="EMBL" id="KAB7660128.1"/>
    </source>
</evidence>
<keyword evidence="1" id="KW-0805">Transcription regulation</keyword>
<dbReference type="EMBL" id="WEHX01000036">
    <property type="protein sequence ID" value="KAB7660128.1"/>
    <property type="molecule type" value="Genomic_DNA"/>
</dbReference>
<dbReference type="Gene3D" id="1.10.10.10">
    <property type="entry name" value="Winged helix-like DNA-binding domain superfamily/Winged helix DNA-binding domain"/>
    <property type="match status" value="1"/>
</dbReference>
<proteinExistence type="predicted"/>
<evidence type="ECO:0000256" key="2">
    <source>
        <dbReference type="ARBA" id="ARBA00023125"/>
    </source>
</evidence>
<sequence>MPKLQSSYSCALLLAMDLLGGKWKLRILWHILEGATRFSSLRRAMPDISEKMLATQLNHLEADGILSRTIVSAKPLHIEYALAPDQQELCRALADLCEFSKNYAAKNNIALFGGTCCPHETPSGKLRSGASDQE</sequence>
<evidence type="ECO:0000256" key="1">
    <source>
        <dbReference type="ARBA" id="ARBA00023015"/>
    </source>
</evidence>
<dbReference type="RefSeq" id="WP_193222608.1">
    <property type="nucleotide sequence ID" value="NZ_WEHX01000036.1"/>
</dbReference>
<organism evidence="5 6">
    <name type="scientific">Sutterella seckii</name>
    <dbReference type="NCBI Taxonomy" id="1944635"/>
    <lineage>
        <taxon>Bacteria</taxon>
        <taxon>Pseudomonadati</taxon>
        <taxon>Pseudomonadota</taxon>
        <taxon>Betaproteobacteria</taxon>
        <taxon>Burkholderiales</taxon>
        <taxon>Sutterellaceae</taxon>
        <taxon>Sutterella</taxon>
    </lineage>
</organism>
<dbReference type="SUPFAM" id="SSF46785">
    <property type="entry name" value="Winged helix' DNA-binding domain"/>
    <property type="match status" value="1"/>
</dbReference>
<feature type="domain" description="HTH hxlR-type" evidence="4">
    <location>
        <begin position="10"/>
        <end position="108"/>
    </location>
</feature>
<dbReference type="InterPro" id="IPR036390">
    <property type="entry name" value="WH_DNA-bd_sf"/>
</dbReference>
<evidence type="ECO:0000313" key="6">
    <source>
        <dbReference type="Proteomes" id="UP000430564"/>
    </source>
</evidence>
<keyword evidence="3" id="KW-0804">Transcription</keyword>
<comment type="caution">
    <text evidence="5">The sequence shown here is derived from an EMBL/GenBank/DDBJ whole genome shotgun (WGS) entry which is preliminary data.</text>
</comment>
<name>A0A6I1EPT8_9BURK</name>
<dbReference type="Proteomes" id="UP000430564">
    <property type="component" value="Unassembled WGS sequence"/>
</dbReference>
<dbReference type="GO" id="GO:0003677">
    <property type="term" value="F:DNA binding"/>
    <property type="evidence" value="ECO:0007669"/>
    <property type="project" value="UniProtKB-KW"/>
</dbReference>
<evidence type="ECO:0000256" key="3">
    <source>
        <dbReference type="ARBA" id="ARBA00023163"/>
    </source>
</evidence>
<dbReference type="AlphaFoldDB" id="A0A6I1EPT8"/>
<dbReference type="InterPro" id="IPR002577">
    <property type="entry name" value="HTH_HxlR"/>
</dbReference>